<accession>A0ABV7ILK4</accession>
<reference evidence="3" key="1">
    <citation type="journal article" date="2019" name="Int. J. Syst. Evol. Microbiol.">
        <title>The Global Catalogue of Microorganisms (GCM) 10K type strain sequencing project: providing services to taxonomists for standard genome sequencing and annotation.</title>
        <authorList>
            <consortium name="The Broad Institute Genomics Platform"/>
            <consortium name="The Broad Institute Genome Sequencing Center for Infectious Disease"/>
            <person name="Wu L."/>
            <person name="Ma J."/>
        </authorList>
    </citation>
    <scope>NUCLEOTIDE SEQUENCE [LARGE SCALE GENOMIC DNA]</scope>
    <source>
        <strain evidence="3">KCTC 42984</strain>
    </source>
</reference>
<feature type="transmembrane region" description="Helical" evidence="1">
    <location>
        <begin position="171"/>
        <end position="190"/>
    </location>
</feature>
<evidence type="ECO:0000313" key="3">
    <source>
        <dbReference type="Proteomes" id="UP001595604"/>
    </source>
</evidence>
<sequence length="196" mass="20631">MKRAIPILPTLVVLIAVGIMIRLGFWQIDRLHQKEAMLARFAAAETMAGEVAWTAPAPGQDQADAGLSAANLYRRSTVDCRSVGGLKSVSGEDDKGHAGYAHVADCVLADGSHAPVVMGWSQAPQAPQWGGGVATGMIAPGPRLVADPPLAGLAPNARPDPGNIPNNHLSYAVQWFAFAGVALVIYVLALRKRLRP</sequence>
<comment type="caution">
    <text evidence="2">The sequence shown here is derived from an EMBL/GenBank/DDBJ whole genome shotgun (WGS) entry which is preliminary data.</text>
</comment>
<organism evidence="2 3">
    <name type="scientific">Novosphingobium bradum</name>
    <dbReference type="NCBI Taxonomy" id="1737444"/>
    <lineage>
        <taxon>Bacteria</taxon>
        <taxon>Pseudomonadati</taxon>
        <taxon>Pseudomonadota</taxon>
        <taxon>Alphaproteobacteria</taxon>
        <taxon>Sphingomonadales</taxon>
        <taxon>Sphingomonadaceae</taxon>
        <taxon>Novosphingobium</taxon>
    </lineage>
</organism>
<dbReference type="Pfam" id="PF02104">
    <property type="entry name" value="SURF1"/>
    <property type="match status" value="1"/>
</dbReference>
<keyword evidence="3" id="KW-1185">Reference proteome</keyword>
<comment type="subcellular location">
    <subcellularLocation>
        <location evidence="1">Cell membrane</location>
        <topology evidence="1">Multi-pass membrane protein</topology>
    </subcellularLocation>
</comment>
<gene>
    <name evidence="2" type="ORF">ACFOD9_04650</name>
</gene>
<keyword evidence="1" id="KW-1003">Cell membrane</keyword>
<dbReference type="CDD" id="cd06662">
    <property type="entry name" value="SURF1"/>
    <property type="match status" value="1"/>
</dbReference>
<dbReference type="InterPro" id="IPR002994">
    <property type="entry name" value="Surf1/Shy1"/>
</dbReference>
<evidence type="ECO:0000313" key="2">
    <source>
        <dbReference type="EMBL" id="MFC3173535.1"/>
    </source>
</evidence>
<keyword evidence="1" id="KW-0812">Transmembrane</keyword>
<name>A0ABV7ILK4_9SPHN</name>
<evidence type="ECO:0000256" key="1">
    <source>
        <dbReference type="RuleBase" id="RU363076"/>
    </source>
</evidence>
<keyword evidence="1" id="KW-0472">Membrane</keyword>
<dbReference type="EMBL" id="JBHRTQ010000004">
    <property type="protein sequence ID" value="MFC3173535.1"/>
    <property type="molecule type" value="Genomic_DNA"/>
</dbReference>
<comment type="similarity">
    <text evidence="1">Belongs to the SURF1 family.</text>
</comment>
<proteinExistence type="inferred from homology"/>
<dbReference type="RefSeq" id="WP_379508917.1">
    <property type="nucleotide sequence ID" value="NZ_JBHRTQ010000004.1"/>
</dbReference>
<dbReference type="Proteomes" id="UP001595604">
    <property type="component" value="Unassembled WGS sequence"/>
</dbReference>
<keyword evidence="1" id="KW-1133">Transmembrane helix</keyword>
<protein>
    <recommendedName>
        <fullName evidence="1">SURF1-like protein</fullName>
    </recommendedName>
</protein>
<feature type="transmembrane region" description="Helical" evidence="1">
    <location>
        <begin position="7"/>
        <end position="28"/>
    </location>
</feature>